<dbReference type="Proteomes" id="UP000076532">
    <property type="component" value="Unassembled WGS sequence"/>
</dbReference>
<evidence type="ECO:0000256" key="5">
    <source>
        <dbReference type="SAM" id="MobiDB-lite"/>
    </source>
</evidence>
<accession>A0A166EDE6</accession>
<dbReference type="PROSITE" id="PS50157">
    <property type="entry name" value="ZINC_FINGER_C2H2_2"/>
    <property type="match status" value="2"/>
</dbReference>
<dbReference type="STRING" id="436010.A0A166EDE6"/>
<feature type="domain" description="C2H2-type" evidence="6">
    <location>
        <begin position="72"/>
        <end position="97"/>
    </location>
</feature>
<dbReference type="InterPro" id="IPR036236">
    <property type="entry name" value="Znf_C2H2_sf"/>
</dbReference>
<keyword evidence="1" id="KW-0479">Metal-binding</keyword>
<dbReference type="PANTHER" id="PTHR23235:SF120">
    <property type="entry name" value="KRUPPEL-LIKE FACTOR 15"/>
    <property type="match status" value="1"/>
</dbReference>
<feature type="compositionally biased region" description="Polar residues" evidence="5">
    <location>
        <begin position="332"/>
        <end position="364"/>
    </location>
</feature>
<dbReference type="GO" id="GO:0000981">
    <property type="term" value="F:DNA-binding transcription factor activity, RNA polymerase II-specific"/>
    <property type="evidence" value="ECO:0007669"/>
    <property type="project" value="TreeGrafter"/>
</dbReference>
<evidence type="ECO:0000256" key="3">
    <source>
        <dbReference type="ARBA" id="ARBA00022833"/>
    </source>
</evidence>
<feature type="compositionally biased region" description="Basic residues" evidence="5">
    <location>
        <begin position="19"/>
        <end position="29"/>
    </location>
</feature>
<dbReference type="OrthoDB" id="8922241at2759"/>
<protein>
    <recommendedName>
        <fullName evidence="6">C2H2-type domain-containing protein</fullName>
    </recommendedName>
</protein>
<feature type="region of interest" description="Disordered" evidence="5">
    <location>
        <begin position="1"/>
        <end position="35"/>
    </location>
</feature>
<feature type="region of interest" description="Disordered" evidence="5">
    <location>
        <begin position="417"/>
        <end position="444"/>
    </location>
</feature>
<dbReference type="Pfam" id="PF00096">
    <property type="entry name" value="zf-C2H2"/>
    <property type="match status" value="2"/>
</dbReference>
<evidence type="ECO:0000259" key="6">
    <source>
        <dbReference type="PROSITE" id="PS50157"/>
    </source>
</evidence>
<dbReference type="AlphaFoldDB" id="A0A166EDE6"/>
<evidence type="ECO:0000313" key="7">
    <source>
        <dbReference type="EMBL" id="KZP15645.1"/>
    </source>
</evidence>
<feature type="compositionally biased region" description="Low complexity" evidence="5">
    <location>
        <begin position="216"/>
        <end position="233"/>
    </location>
</feature>
<dbReference type="EMBL" id="KV417602">
    <property type="protein sequence ID" value="KZP15645.1"/>
    <property type="molecule type" value="Genomic_DNA"/>
</dbReference>
<dbReference type="PANTHER" id="PTHR23235">
    <property type="entry name" value="KRUEPPEL-LIKE TRANSCRIPTION FACTOR"/>
    <property type="match status" value="1"/>
</dbReference>
<dbReference type="GO" id="GO:0008270">
    <property type="term" value="F:zinc ion binding"/>
    <property type="evidence" value="ECO:0007669"/>
    <property type="project" value="UniProtKB-KW"/>
</dbReference>
<dbReference type="InterPro" id="IPR013087">
    <property type="entry name" value="Znf_C2H2_type"/>
</dbReference>
<feature type="compositionally biased region" description="Polar residues" evidence="5">
    <location>
        <begin position="160"/>
        <end position="184"/>
    </location>
</feature>
<feature type="region of interest" description="Disordered" evidence="5">
    <location>
        <begin position="50"/>
        <end position="400"/>
    </location>
</feature>
<organism evidence="7 8">
    <name type="scientific">Athelia psychrophila</name>
    <dbReference type="NCBI Taxonomy" id="1759441"/>
    <lineage>
        <taxon>Eukaryota</taxon>
        <taxon>Fungi</taxon>
        <taxon>Dikarya</taxon>
        <taxon>Basidiomycota</taxon>
        <taxon>Agaricomycotina</taxon>
        <taxon>Agaricomycetes</taxon>
        <taxon>Agaricomycetidae</taxon>
        <taxon>Atheliales</taxon>
        <taxon>Atheliaceae</taxon>
        <taxon>Athelia</taxon>
    </lineage>
</organism>
<reference evidence="7 8" key="1">
    <citation type="journal article" date="2016" name="Mol. Biol. Evol.">
        <title>Comparative Genomics of Early-Diverging Mushroom-Forming Fungi Provides Insights into the Origins of Lignocellulose Decay Capabilities.</title>
        <authorList>
            <person name="Nagy L.G."/>
            <person name="Riley R."/>
            <person name="Tritt A."/>
            <person name="Adam C."/>
            <person name="Daum C."/>
            <person name="Floudas D."/>
            <person name="Sun H."/>
            <person name="Yadav J.S."/>
            <person name="Pangilinan J."/>
            <person name="Larsson K.H."/>
            <person name="Matsuura K."/>
            <person name="Barry K."/>
            <person name="Labutti K."/>
            <person name="Kuo R."/>
            <person name="Ohm R.A."/>
            <person name="Bhattacharya S.S."/>
            <person name="Shirouzu T."/>
            <person name="Yoshinaga Y."/>
            <person name="Martin F.M."/>
            <person name="Grigoriev I.V."/>
            <person name="Hibbett D.S."/>
        </authorList>
    </citation>
    <scope>NUCLEOTIDE SEQUENCE [LARGE SCALE GENOMIC DNA]</scope>
    <source>
        <strain evidence="7 8">CBS 109695</strain>
    </source>
</reference>
<evidence type="ECO:0000256" key="2">
    <source>
        <dbReference type="ARBA" id="ARBA00022771"/>
    </source>
</evidence>
<keyword evidence="8" id="KW-1185">Reference proteome</keyword>
<dbReference type="GO" id="GO:0000978">
    <property type="term" value="F:RNA polymerase II cis-regulatory region sequence-specific DNA binding"/>
    <property type="evidence" value="ECO:0007669"/>
    <property type="project" value="TreeGrafter"/>
</dbReference>
<proteinExistence type="predicted"/>
<sequence length="466" mass="48982">MVRATAKQPAVQDDDKKDARKKKTSGKPKKVSEAGVWPCKMTGCNKQFAREADLKRHQRTTKSHSMPGFTGSACPQCDATFTRTDALRRHQKSRHNGVIIEPLEANKGEDGEEAGSSGSKDGSRATSPNAKGKGKGRAKKHDPDAPTALANPGTAGPASGPSSYYRQHTMQNGVIMDPSQQQFPPNGGPTRLHQASWPPPPPWAAEGSQAQMGTISYHPSQPGYYQPSPYYRQNGPPMSGAPVMQQSFPPQPQIMQQHPGEVPVDQQELGDEDAQGDVEMAEDGSPGPTGPVIDPSLDASASAPNPQGTGNTAGPSQVNQSAAPSKKPVSLEITQAAMQAVLQSSRTSATPDQGMHSNSSSANGRLTAPPPNAGPEGISESRTITTAKSPFAHHSPVTQPQILPQVQALAETLQAAMAASRPAPMEPMLSEDGEPMLNPEVGPVLSENSMGAILDMLLAQATPPPS</sequence>
<dbReference type="Gene3D" id="3.30.160.60">
    <property type="entry name" value="Classic Zinc Finger"/>
    <property type="match status" value="2"/>
</dbReference>
<feature type="compositionally biased region" description="Polar residues" evidence="5">
    <location>
        <begin position="302"/>
        <end position="323"/>
    </location>
</feature>
<feature type="compositionally biased region" description="Polar residues" evidence="5">
    <location>
        <begin position="244"/>
        <end position="256"/>
    </location>
</feature>
<feature type="domain" description="C2H2-type" evidence="6">
    <location>
        <begin position="37"/>
        <end position="67"/>
    </location>
</feature>
<dbReference type="SMART" id="SM00355">
    <property type="entry name" value="ZnF_C2H2"/>
    <property type="match status" value="2"/>
</dbReference>
<keyword evidence="2 4" id="KW-0863">Zinc-finger</keyword>
<keyword evidence="3" id="KW-0862">Zinc</keyword>
<dbReference type="SUPFAM" id="SSF57667">
    <property type="entry name" value="beta-beta-alpha zinc fingers"/>
    <property type="match status" value="1"/>
</dbReference>
<dbReference type="PROSITE" id="PS00028">
    <property type="entry name" value="ZINC_FINGER_C2H2_1"/>
    <property type="match status" value="1"/>
</dbReference>
<feature type="compositionally biased region" description="Acidic residues" evidence="5">
    <location>
        <begin position="268"/>
        <end position="282"/>
    </location>
</feature>
<name>A0A166EDE6_9AGAM</name>
<gene>
    <name evidence="7" type="ORF">FIBSPDRAFT_1048000</name>
</gene>
<evidence type="ECO:0000256" key="4">
    <source>
        <dbReference type="PROSITE-ProRule" id="PRU00042"/>
    </source>
</evidence>
<evidence type="ECO:0000313" key="8">
    <source>
        <dbReference type="Proteomes" id="UP000076532"/>
    </source>
</evidence>
<evidence type="ECO:0000256" key="1">
    <source>
        <dbReference type="ARBA" id="ARBA00022723"/>
    </source>
</evidence>